<evidence type="ECO:0000256" key="4">
    <source>
        <dbReference type="ARBA" id="ARBA00022777"/>
    </source>
</evidence>
<dbReference type="InterPro" id="IPR011009">
    <property type="entry name" value="Kinase-like_dom_sf"/>
</dbReference>
<dbReference type="Gene3D" id="1.10.510.10">
    <property type="entry name" value="Transferase(Phosphotransferase) domain 1"/>
    <property type="match status" value="1"/>
</dbReference>
<dbReference type="PROSITE" id="PS00107">
    <property type="entry name" value="PROTEIN_KINASE_ATP"/>
    <property type="match status" value="1"/>
</dbReference>
<keyword evidence="1" id="KW-0723">Serine/threonine-protein kinase</keyword>
<keyword evidence="2" id="KW-0808">Transferase</keyword>
<evidence type="ECO:0000256" key="8">
    <source>
        <dbReference type="SAM" id="Phobius"/>
    </source>
</evidence>
<keyword evidence="5 6" id="KW-0067">ATP-binding</keyword>
<dbReference type="SUPFAM" id="SSF56112">
    <property type="entry name" value="Protein kinase-like (PK-like)"/>
    <property type="match status" value="1"/>
</dbReference>
<feature type="domain" description="Protein kinase" evidence="9">
    <location>
        <begin position="140"/>
        <end position="406"/>
    </location>
</feature>
<dbReference type="InterPro" id="IPR008266">
    <property type="entry name" value="Tyr_kinase_AS"/>
</dbReference>
<dbReference type="CDD" id="cd05123">
    <property type="entry name" value="STKc_AGC"/>
    <property type="match status" value="1"/>
</dbReference>
<keyword evidence="8" id="KW-0472">Membrane</keyword>
<dbReference type="Pfam" id="PF00069">
    <property type="entry name" value="Pkinase"/>
    <property type="match status" value="1"/>
</dbReference>
<dbReference type="InterPro" id="IPR045270">
    <property type="entry name" value="STKc_AGC"/>
</dbReference>
<evidence type="ECO:0000259" key="9">
    <source>
        <dbReference type="PROSITE" id="PS50011"/>
    </source>
</evidence>
<name>A0A131Z4F5_RHIAP</name>
<dbReference type="EMBL" id="GEDV01002293">
    <property type="protein sequence ID" value="JAP86264.1"/>
    <property type="molecule type" value="Transcribed_RNA"/>
</dbReference>
<dbReference type="AlphaFoldDB" id="A0A131Z4F5"/>
<organism evidence="10">
    <name type="scientific">Rhipicephalus appendiculatus</name>
    <name type="common">Brown ear tick</name>
    <dbReference type="NCBI Taxonomy" id="34631"/>
    <lineage>
        <taxon>Eukaryota</taxon>
        <taxon>Metazoa</taxon>
        <taxon>Ecdysozoa</taxon>
        <taxon>Arthropoda</taxon>
        <taxon>Chelicerata</taxon>
        <taxon>Arachnida</taxon>
        <taxon>Acari</taxon>
        <taxon>Parasitiformes</taxon>
        <taxon>Ixodida</taxon>
        <taxon>Ixodoidea</taxon>
        <taxon>Ixodidae</taxon>
        <taxon>Rhipicephalinae</taxon>
        <taxon>Rhipicephalus</taxon>
        <taxon>Rhipicephalus</taxon>
    </lineage>
</organism>
<evidence type="ECO:0000256" key="2">
    <source>
        <dbReference type="ARBA" id="ARBA00022679"/>
    </source>
</evidence>
<protein>
    <submittedName>
        <fullName evidence="10">Atypical protein kinase C iota type</fullName>
    </submittedName>
</protein>
<dbReference type="InterPro" id="IPR017441">
    <property type="entry name" value="Protein_kinase_ATP_BS"/>
</dbReference>
<dbReference type="PROSITE" id="PS00109">
    <property type="entry name" value="PROTEIN_KINASE_TYR"/>
    <property type="match status" value="1"/>
</dbReference>
<evidence type="ECO:0000256" key="5">
    <source>
        <dbReference type="ARBA" id="ARBA00022840"/>
    </source>
</evidence>
<keyword evidence="3 6" id="KW-0547">Nucleotide-binding</keyword>
<feature type="region of interest" description="Disordered" evidence="7">
    <location>
        <begin position="1"/>
        <end position="100"/>
    </location>
</feature>
<dbReference type="PROSITE" id="PS50011">
    <property type="entry name" value="PROTEIN_KINASE_DOM"/>
    <property type="match status" value="1"/>
</dbReference>
<evidence type="ECO:0000256" key="6">
    <source>
        <dbReference type="PROSITE-ProRule" id="PRU10141"/>
    </source>
</evidence>
<sequence length="432" mass="48529">MASRNAAYKELVQGRRKSSEMMSPLPPDAGLAEPEEQQPSCSKAAKKKKKKRPQEDDDHEQGGAEAEPKATRAKSRSHDSKPELKKKDLDQQKQGVDGADKKAESFIDQAGTSAASASKKVVTDIWINPKETVSWNLDSLVTLNVLGRGSFGIVYLVRHRVNRQLAALKYIRKKNQNPEKERKRVEVEKSVWEAVTDHPYVVTFRAYFETAKGWCFVMEYLPEGSIRDLVRKKGPFKEETARLLSAQVALAIQHVHEKGYLHRDISSSNVLIDSRGNAKLIDFGLSQIGTEAWCRCGSLAYMAPEVIRQELYGMSADWWSFGIVLFVMLVGKTPLAIYAAEKGVDLHLARRDIRYRLALIAPLKIPRTLSRSAQTLLREILKENPKRRLGCRPEGGFDDLMKNPFYAPIDWSEVSCGSLPSTTREEGSNLST</sequence>
<evidence type="ECO:0000256" key="3">
    <source>
        <dbReference type="ARBA" id="ARBA00022741"/>
    </source>
</evidence>
<feature type="binding site" evidence="6">
    <location>
        <position position="173"/>
    </location>
    <ligand>
        <name>ATP</name>
        <dbReference type="ChEBI" id="CHEBI:30616"/>
    </ligand>
</feature>
<dbReference type="Gene3D" id="3.30.200.20">
    <property type="entry name" value="Phosphorylase Kinase, domain 1"/>
    <property type="match status" value="1"/>
</dbReference>
<dbReference type="PANTHER" id="PTHR24351">
    <property type="entry name" value="RIBOSOMAL PROTEIN S6 KINASE"/>
    <property type="match status" value="1"/>
</dbReference>
<evidence type="ECO:0000313" key="10">
    <source>
        <dbReference type="EMBL" id="JAP86264.1"/>
    </source>
</evidence>
<reference evidence="10" key="1">
    <citation type="journal article" date="2016" name="Ticks Tick Borne Dis.">
        <title>De novo assembly and annotation of the salivary gland transcriptome of Rhipicephalus appendiculatus male and female ticks during blood feeding.</title>
        <authorList>
            <person name="de Castro M.H."/>
            <person name="de Klerk D."/>
            <person name="Pienaar R."/>
            <person name="Latif A.A."/>
            <person name="Rees D.J."/>
            <person name="Mans B.J."/>
        </authorList>
    </citation>
    <scope>NUCLEOTIDE SEQUENCE</scope>
    <source>
        <tissue evidence="10">Salivary glands</tissue>
    </source>
</reference>
<keyword evidence="4 10" id="KW-0418">Kinase</keyword>
<dbReference type="GO" id="GO:0004674">
    <property type="term" value="F:protein serine/threonine kinase activity"/>
    <property type="evidence" value="ECO:0007669"/>
    <property type="project" value="UniProtKB-KW"/>
</dbReference>
<feature type="transmembrane region" description="Helical" evidence="8">
    <location>
        <begin position="318"/>
        <end position="340"/>
    </location>
</feature>
<evidence type="ECO:0000256" key="7">
    <source>
        <dbReference type="SAM" id="MobiDB-lite"/>
    </source>
</evidence>
<keyword evidence="8" id="KW-0812">Transmembrane</keyword>
<dbReference type="GO" id="GO:0005524">
    <property type="term" value="F:ATP binding"/>
    <property type="evidence" value="ECO:0007669"/>
    <property type="project" value="UniProtKB-UniRule"/>
</dbReference>
<accession>A0A131Z4F5</accession>
<dbReference type="InterPro" id="IPR000719">
    <property type="entry name" value="Prot_kinase_dom"/>
</dbReference>
<evidence type="ECO:0000256" key="1">
    <source>
        <dbReference type="ARBA" id="ARBA00022527"/>
    </source>
</evidence>
<feature type="compositionally biased region" description="Basic and acidic residues" evidence="7">
    <location>
        <begin position="60"/>
        <end position="91"/>
    </location>
</feature>
<keyword evidence="8" id="KW-1133">Transmembrane helix</keyword>
<proteinExistence type="predicted"/>